<accession>A0ABT5UBB5</accession>
<evidence type="ECO:0000313" key="5">
    <source>
        <dbReference type="Proteomes" id="UP001528823"/>
    </source>
</evidence>
<evidence type="ECO:0000259" key="3">
    <source>
        <dbReference type="PROSITE" id="PS50263"/>
    </source>
</evidence>
<dbReference type="InterPro" id="IPR036526">
    <property type="entry name" value="C-N_Hydrolase_sf"/>
</dbReference>
<dbReference type="PANTHER" id="PTHR23088:SF27">
    <property type="entry name" value="DEAMINATED GLUTATHIONE AMIDASE"/>
    <property type="match status" value="1"/>
</dbReference>
<dbReference type="PROSITE" id="PS01227">
    <property type="entry name" value="UPF0012"/>
    <property type="match status" value="1"/>
</dbReference>
<dbReference type="EMBL" id="JAPMOU010000013">
    <property type="protein sequence ID" value="MDE1462733.1"/>
    <property type="molecule type" value="Genomic_DNA"/>
</dbReference>
<dbReference type="Gene3D" id="3.60.110.10">
    <property type="entry name" value="Carbon-nitrogen hydrolase"/>
    <property type="match status" value="1"/>
</dbReference>
<reference evidence="4 5" key="1">
    <citation type="submission" date="2022-11" db="EMBL/GenBank/DDBJ databases">
        <title>Spartinivicinus poritis sp. nov., isolated from scleractinian coral Porites lutea.</title>
        <authorList>
            <person name="Zhang G."/>
            <person name="Cai L."/>
            <person name="Wei Q."/>
        </authorList>
    </citation>
    <scope>NUCLEOTIDE SEQUENCE [LARGE SCALE GENOMIC DNA]</scope>
    <source>
        <strain evidence="4 5">A2-2</strain>
    </source>
</reference>
<dbReference type="RefSeq" id="WP_274689087.1">
    <property type="nucleotide sequence ID" value="NZ_JAPMOU010000013.1"/>
</dbReference>
<comment type="caution">
    <text evidence="4">The sequence shown here is derived from an EMBL/GenBank/DDBJ whole genome shotgun (WGS) entry which is preliminary data.</text>
</comment>
<feature type="domain" description="CN hydrolase" evidence="3">
    <location>
        <begin position="3"/>
        <end position="256"/>
    </location>
</feature>
<protein>
    <submittedName>
        <fullName evidence="4">Carbon-nitrogen hydrolase family protein</fullName>
    </submittedName>
</protein>
<keyword evidence="2 4" id="KW-0378">Hydrolase</keyword>
<dbReference type="InterPro" id="IPR045254">
    <property type="entry name" value="Nit1/2_C-N_Hydrolase"/>
</dbReference>
<dbReference type="SUPFAM" id="SSF56317">
    <property type="entry name" value="Carbon-nitrogen hydrolase"/>
    <property type="match status" value="1"/>
</dbReference>
<dbReference type="InterPro" id="IPR001110">
    <property type="entry name" value="UPF0012_CS"/>
</dbReference>
<dbReference type="CDD" id="cd07572">
    <property type="entry name" value="nit"/>
    <property type="match status" value="1"/>
</dbReference>
<evidence type="ECO:0000256" key="2">
    <source>
        <dbReference type="ARBA" id="ARBA00022801"/>
    </source>
</evidence>
<name>A0ABT5UBB5_9GAMM</name>
<sequence>MAAQLAVLQMNSSDTVEDNLIQAEKLIQQAAYRGAKVIVLPECFASYAGKDTLQIAKQESDNNGPIRQLLARLAAQHNVWLIGGSIPFLPKENSAGRRAFSACFVYNDKGKELGQYSKIHLFDVTVSDSKGQYQESKEYMSGSHLLIVDTPIGRLAPLICYDLRFPELFRALINYGVEIICLPSAFTAVTGAAHWDVLMRARAIENFCYMAGADQAGIHADGRETFGHSMIVDPWGKVIATAETDKPEVIMAEIDLNRLHQLRGRMPSLKHRQDQLLRNIKVYHYS</sequence>
<comment type="similarity">
    <text evidence="1">Belongs to the carbon-nitrogen hydrolase superfamily. NIT1/NIT2 family.</text>
</comment>
<evidence type="ECO:0000313" key="4">
    <source>
        <dbReference type="EMBL" id="MDE1462733.1"/>
    </source>
</evidence>
<gene>
    <name evidence="4" type="ORF">ORQ98_12220</name>
</gene>
<keyword evidence="5" id="KW-1185">Reference proteome</keyword>
<dbReference type="Pfam" id="PF00795">
    <property type="entry name" value="CN_hydrolase"/>
    <property type="match status" value="1"/>
</dbReference>
<dbReference type="InterPro" id="IPR003010">
    <property type="entry name" value="C-N_Hydrolase"/>
</dbReference>
<organism evidence="4 5">
    <name type="scientific">Spartinivicinus poritis</name>
    <dbReference type="NCBI Taxonomy" id="2994640"/>
    <lineage>
        <taxon>Bacteria</taxon>
        <taxon>Pseudomonadati</taxon>
        <taxon>Pseudomonadota</taxon>
        <taxon>Gammaproteobacteria</taxon>
        <taxon>Oceanospirillales</taxon>
        <taxon>Zooshikellaceae</taxon>
        <taxon>Spartinivicinus</taxon>
    </lineage>
</organism>
<dbReference type="PANTHER" id="PTHR23088">
    <property type="entry name" value="NITRILASE-RELATED"/>
    <property type="match status" value="1"/>
</dbReference>
<dbReference type="Proteomes" id="UP001528823">
    <property type="component" value="Unassembled WGS sequence"/>
</dbReference>
<dbReference type="PROSITE" id="PS50263">
    <property type="entry name" value="CN_HYDROLASE"/>
    <property type="match status" value="1"/>
</dbReference>
<dbReference type="GO" id="GO:0016787">
    <property type="term" value="F:hydrolase activity"/>
    <property type="evidence" value="ECO:0007669"/>
    <property type="project" value="UniProtKB-KW"/>
</dbReference>
<evidence type="ECO:0000256" key="1">
    <source>
        <dbReference type="ARBA" id="ARBA00010613"/>
    </source>
</evidence>
<proteinExistence type="inferred from homology"/>